<sequence length="115" mass="13203">MIFYFIILVLTVVSWYVGIKKRKKSFEFLGFIGILLIGVTIILPKEVALKDKNVSVISAEQFNEIASVSSVDVKAHESNKSYIKKTTYTVSKKSKIYFITGHRELDTKYDVYIKK</sequence>
<dbReference type="KEGG" id="vg:26640972"/>
<dbReference type="RefSeq" id="YP_009214555.1">
    <property type="nucleotide sequence ID" value="NC_028962.1"/>
</dbReference>
<keyword evidence="3" id="KW-1185">Reference proteome</keyword>
<accession>A0A0D3MWC9</accession>
<evidence type="ECO:0000256" key="1">
    <source>
        <dbReference type="SAM" id="Phobius"/>
    </source>
</evidence>
<evidence type="ECO:0000313" key="2">
    <source>
        <dbReference type="EMBL" id="AJA42275.1"/>
    </source>
</evidence>
<reference evidence="2 3" key="1">
    <citation type="journal article" date="2015" name="Appl. Environ. Microbiol.">
        <title>Two Phages, phiIPLA-RODI and phiIPLA-C1C, Lyse Mono- and Dual-Species Staphylococcal Biofilms.</title>
        <authorList>
            <person name="Gutierrez D."/>
            <person name="Vandenheuvel D."/>
            <person name="Martinez B."/>
            <person name="Rodriguez A."/>
            <person name="Lavigne R."/>
            <person name="Garcia P."/>
        </authorList>
    </citation>
    <scope>NUCLEOTIDE SEQUENCE [LARGE SCALE GENOMIC DNA]</scope>
</reference>
<dbReference type="GeneID" id="26640972"/>
<evidence type="ECO:0000313" key="3">
    <source>
        <dbReference type="Proteomes" id="UP000032689"/>
    </source>
</evidence>
<protein>
    <submittedName>
        <fullName evidence="2">Membrane protein</fullName>
    </submittedName>
</protein>
<dbReference type="OrthoDB" id="26366at10239"/>
<keyword evidence="1" id="KW-1133">Transmembrane helix</keyword>
<keyword evidence="1" id="KW-0812">Transmembrane</keyword>
<proteinExistence type="predicted"/>
<organism evidence="2 3">
    <name type="scientific">Staphylococcus phage vB_SepM_ phiIPLA-C1C</name>
    <dbReference type="NCBI Taxonomy" id="1572704"/>
    <lineage>
        <taxon>Viruses</taxon>
        <taxon>Duplodnaviria</taxon>
        <taxon>Heunggongvirae</taxon>
        <taxon>Uroviricota</taxon>
        <taxon>Caudoviricetes</taxon>
        <taxon>Herelleviridae</taxon>
        <taxon>Twortvirinae</taxon>
        <taxon>Sepunavirus</taxon>
        <taxon>Sepunavirus IPLAC1C</taxon>
    </lineage>
</organism>
<name>A0A0D3MWC9_9CAUD</name>
<dbReference type="EMBL" id="KP027447">
    <property type="protein sequence ID" value="AJA42275.1"/>
    <property type="molecule type" value="Genomic_DNA"/>
</dbReference>
<dbReference type="Proteomes" id="UP000032689">
    <property type="component" value="Segment"/>
</dbReference>
<keyword evidence="1" id="KW-0472">Membrane</keyword>
<feature type="transmembrane region" description="Helical" evidence="1">
    <location>
        <begin position="24"/>
        <end position="43"/>
    </location>
</feature>